<evidence type="ECO:0000313" key="1">
    <source>
        <dbReference type="EMBL" id="GAH47775.1"/>
    </source>
</evidence>
<sequence length="132" mass="14506">TPFKTITRKLAPAISDLQAIEEVIVETKSTVSVAGNTYIDIYTVPPGKILCLERVTAYPVMINNSGVMVNIKIGVVDYTLDGAVASIINDYAFFPVTQKVNEGSIVRLRFITSAAGHTWNGWVYGYLINKYT</sequence>
<proteinExistence type="predicted"/>
<dbReference type="AlphaFoldDB" id="X1GSC7"/>
<feature type="non-terminal residue" evidence="1">
    <location>
        <position position="1"/>
    </location>
</feature>
<organism evidence="1">
    <name type="scientific">marine sediment metagenome</name>
    <dbReference type="NCBI Taxonomy" id="412755"/>
    <lineage>
        <taxon>unclassified sequences</taxon>
        <taxon>metagenomes</taxon>
        <taxon>ecological metagenomes</taxon>
    </lineage>
</organism>
<dbReference type="EMBL" id="BARU01021533">
    <property type="protein sequence ID" value="GAH47775.1"/>
    <property type="molecule type" value="Genomic_DNA"/>
</dbReference>
<accession>X1GSC7</accession>
<protein>
    <submittedName>
        <fullName evidence="1">Uncharacterized protein</fullName>
    </submittedName>
</protein>
<reference evidence="1" key="1">
    <citation type="journal article" date="2014" name="Front. Microbiol.">
        <title>High frequency of phylogenetically diverse reductive dehalogenase-homologous genes in deep subseafloor sedimentary metagenomes.</title>
        <authorList>
            <person name="Kawai M."/>
            <person name="Futagami T."/>
            <person name="Toyoda A."/>
            <person name="Takaki Y."/>
            <person name="Nishi S."/>
            <person name="Hori S."/>
            <person name="Arai W."/>
            <person name="Tsubouchi T."/>
            <person name="Morono Y."/>
            <person name="Uchiyama I."/>
            <person name="Ito T."/>
            <person name="Fujiyama A."/>
            <person name="Inagaki F."/>
            <person name="Takami H."/>
        </authorList>
    </citation>
    <scope>NUCLEOTIDE SEQUENCE</scope>
    <source>
        <strain evidence="1">Expedition CK06-06</strain>
    </source>
</reference>
<name>X1GSC7_9ZZZZ</name>
<gene>
    <name evidence="1" type="ORF">S03H2_35229</name>
</gene>
<comment type="caution">
    <text evidence="1">The sequence shown here is derived from an EMBL/GenBank/DDBJ whole genome shotgun (WGS) entry which is preliminary data.</text>
</comment>